<dbReference type="RefSeq" id="WP_132525373.1">
    <property type="nucleotide sequence ID" value="NZ_SMFV01000001.1"/>
</dbReference>
<proteinExistence type="predicted"/>
<keyword evidence="3" id="KW-1185">Reference proteome</keyword>
<accession>A0A4R1GEJ4</accession>
<reference evidence="2 3" key="1">
    <citation type="submission" date="2019-03" db="EMBL/GenBank/DDBJ databases">
        <title>Genomic Encyclopedia of Archaeal and Bacterial Type Strains, Phase II (KMG-II): from individual species to whole genera.</title>
        <authorList>
            <person name="Goeker M."/>
        </authorList>
    </citation>
    <scope>NUCLEOTIDE SEQUENCE [LARGE SCALE GENOMIC DNA]</scope>
    <source>
        <strain evidence="2 3">DSM 24425</strain>
    </source>
</reference>
<evidence type="ECO:0000313" key="3">
    <source>
        <dbReference type="Proteomes" id="UP000295777"/>
    </source>
</evidence>
<evidence type="ECO:0000313" key="2">
    <source>
        <dbReference type="EMBL" id="TCK06644.1"/>
    </source>
</evidence>
<organism evidence="2 3">
    <name type="scientific">Phorcysia thermohydrogeniphila</name>
    <dbReference type="NCBI Taxonomy" id="936138"/>
    <lineage>
        <taxon>Bacteria</taxon>
        <taxon>Pseudomonadati</taxon>
        <taxon>Aquificota</taxon>
        <taxon>Aquificia</taxon>
        <taxon>Desulfurobacteriales</taxon>
        <taxon>Desulfurobacteriaceae</taxon>
        <taxon>Phorcysia</taxon>
    </lineage>
</organism>
<dbReference type="Proteomes" id="UP000295777">
    <property type="component" value="Unassembled WGS sequence"/>
</dbReference>
<feature type="coiled-coil region" evidence="1">
    <location>
        <begin position="46"/>
        <end position="73"/>
    </location>
</feature>
<dbReference type="AlphaFoldDB" id="A0A4R1GEJ4"/>
<keyword evidence="1" id="KW-0175">Coiled coil</keyword>
<comment type="caution">
    <text evidence="2">The sequence shown here is derived from an EMBL/GenBank/DDBJ whole genome shotgun (WGS) entry which is preliminary data.</text>
</comment>
<dbReference type="OrthoDB" id="9954080at2"/>
<gene>
    <name evidence="2" type="ORF">CLV27_0450</name>
</gene>
<protein>
    <submittedName>
        <fullName evidence="2">Uncharacterized protein</fullName>
    </submittedName>
</protein>
<dbReference type="EMBL" id="SMFV01000001">
    <property type="protein sequence ID" value="TCK06644.1"/>
    <property type="molecule type" value="Genomic_DNA"/>
</dbReference>
<name>A0A4R1GEJ4_9BACT</name>
<sequence>MGRYKEQSLIEQLALLIEENRFKEALSVAKSINNYEYIHSLSIEEAKQLYSLIGELQKRLSAKKEELSSAIEMRNKVKKAYLW</sequence>
<evidence type="ECO:0000256" key="1">
    <source>
        <dbReference type="SAM" id="Coils"/>
    </source>
</evidence>